<keyword evidence="4" id="KW-0804">Transcription</keyword>
<evidence type="ECO:0000256" key="4">
    <source>
        <dbReference type="ARBA" id="ARBA00023163"/>
    </source>
</evidence>
<dbReference type="Gene3D" id="1.10.260.40">
    <property type="entry name" value="lambda repressor-like DNA-binding domains"/>
    <property type="match status" value="1"/>
</dbReference>
<dbReference type="Gene3D" id="3.40.50.2300">
    <property type="match status" value="2"/>
</dbReference>
<dbReference type="CDD" id="cd01392">
    <property type="entry name" value="HTH_LacI"/>
    <property type="match status" value="1"/>
</dbReference>
<keyword evidence="1" id="KW-0678">Repressor</keyword>
<keyword evidence="7" id="KW-1185">Reference proteome</keyword>
<keyword evidence="3" id="KW-0238">DNA-binding</keyword>
<dbReference type="PANTHER" id="PTHR30146:SF148">
    <property type="entry name" value="HTH-TYPE TRANSCRIPTIONAL REPRESSOR PURR-RELATED"/>
    <property type="match status" value="1"/>
</dbReference>
<sequence>MAYVTIRDVAQRSGTSVSTVSRALNNRGRISRETKALVEKTAHELGYIPDSRAQAMRSTRTRLVGLLVPDIRNPYFADLAYAIQDTLFDAGYCTSIGTSSEDSVKQDAYIMNMLSQHIDGAIIVPRGGKSKALKALVDISVPMVFVDRHVNDMPEVPVVDSDPSEGLLKALTDLHSRGFRKVGYISGPILDSPTLQEREYAFRSAGRALFGEDNLFVESTSFGHVSCLSVIRKMRGSGVNAFIFGYSQDAVQAISALGYQGLAIGKDISLISFDDLEMFRLMTPNISVISQQVHVIGSLGAQLFLDIVERGRKAGSQRVETVYIPRGSVGEAR</sequence>
<protein>
    <recommendedName>
        <fullName evidence="5">HTH lacI-type domain-containing protein</fullName>
    </recommendedName>
</protein>
<dbReference type="OrthoDB" id="37081at2"/>
<dbReference type="SUPFAM" id="SSF53822">
    <property type="entry name" value="Periplasmic binding protein-like I"/>
    <property type="match status" value="1"/>
</dbReference>
<dbReference type="PANTHER" id="PTHR30146">
    <property type="entry name" value="LACI-RELATED TRANSCRIPTIONAL REPRESSOR"/>
    <property type="match status" value="1"/>
</dbReference>
<dbReference type="HOGENOM" id="CLU_037628_6_1_11"/>
<evidence type="ECO:0000313" key="6">
    <source>
        <dbReference type="EMBL" id="EJD64503.1"/>
    </source>
</evidence>
<dbReference type="GO" id="GO:0000976">
    <property type="term" value="F:transcription cis-regulatory region binding"/>
    <property type="evidence" value="ECO:0007669"/>
    <property type="project" value="TreeGrafter"/>
</dbReference>
<reference evidence="6 7" key="1">
    <citation type="submission" date="2012-01" db="EMBL/GenBank/DDBJ databases">
        <title>The Genome Sequence of Scardovia wiggsiae F0424.</title>
        <authorList>
            <consortium name="The Broad Institute Genome Sequencing Platform"/>
            <person name="Earl A."/>
            <person name="Ward D."/>
            <person name="Feldgarden M."/>
            <person name="Gevers D."/>
            <person name="Izard J."/>
            <person name="Ganesan A."/>
            <person name="Baranova O.V."/>
            <person name="Blanton J.M."/>
            <person name="Tanner A.C."/>
            <person name="Mathney J."/>
            <person name="Dewhirst F.E."/>
            <person name="Young S.K."/>
            <person name="Zeng Q."/>
            <person name="Gargeya S."/>
            <person name="Fitzgerald M."/>
            <person name="Haas B."/>
            <person name="Abouelleil A."/>
            <person name="Alvarado L."/>
            <person name="Arachchi H.M."/>
            <person name="Berlin A."/>
            <person name="Chapman S.B."/>
            <person name="Gearin G."/>
            <person name="Goldberg J."/>
            <person name="Griggs A."/>
            <person name="Gujja S."/>
            <person name="Hansen M."/>
            <person name="Heiman D."/>
            <person name="Howarth C."/>
            <person name="Larimer J."/>
            <person name="Lui A."/>
            <person name="MacDonald P.J.P."/>
            <person name="McCowen C."/>
            <person name="Montmayeur A."/>
            <person name="Murphy C."/>
            <person name="Neiman D."/>
            <person name="Pearson M."/>
            <person name="Priest M."/>
            <person name="Roberts A."/>
            <person name="Saif S."/>
            <person name="Shea T."/>
            <person name="Sisk P."/>
            <person name="Stolte C."/>
            <person name="Sykes S."/>
            <person name="Wortman J."/>
            <person name="Nusbaum C."/>
            <person name="Birren B."/>
        </authorList>
    </citation>
    <scope>NUCLEOTIDE SEQUENCE [LARGE SCALE GENOMIC DNA]</scope>
    <source>
        <strain evidence="6 7">F0424</strain>
    </source>
</reference>
<name>J0DE24_9BIFI</name>
<dbReference type="Pfam" id="PF00356">
    <property type="entry name" value="LacI"/>
    <property type="match status" value="1"/>
</dbReference>
<dbReference type="InterPro" id="IPR028082">
    <property type="entry name" value="Peripla_BP_I"/>
</dbReference>
<dbReference type="GO" id="GO:0003700">
    <property type="term" value="F:DNA-binding transcription factor activity"/>
    <property type="evidence" value="ECO:0007669"/>
    <property type="project" value="TreeGrafter"/>
</dbReference>
<gene>
    <name evidence="6" type="ORF">HMPREF9156_00998</name>
</gene>
<dbReference type="eggNOG" id="COG1609">
    <property type="taxonomic scope" value="Bacteria"/>
</dbReference>
<proteinExistence type="predicted"/>
<evidence type="ECO:0000256" key="2">
    <source>
        <dbReference type="ARBA" id="ARBA00023015"/>
    </source>
</evidence>
<dbReference type="SMART" id="SM00354">
    <property type="entry name" value="HTH_LACI"/>
    <property type="match status" value="1"/>
</dbReference>
<dbReference type="RefSeq" id="WP_007148062.1">
    <property type="nucleotide sequence ID" value="NZ_AKCI01000001.1"/>
</dbReference>
<dbReference type="SUPFAM" id="SSF47413">
    <property type="entry name" value="lambda repressor-like DNA-binding domains"/>
    <property type="match status" value="1"/>
</dbReference>
<dbReference type="Pfam" id="PF13377">
    <property type="entry name" value="Peripla_BP_3"/>
    <property type="match status" value="1"/>
</dbReference>
<evidence type="ECO:0000313" key="7">
    <source>
        <dbReference type="Proteomes" id="UP000006415"/>
    </source>
</evidence>
<dbReference type="AlphaFoldDB" id="J0DE24"/>
<organism evidence="6 7">
    <name type="scientific">Scardovia wiggsiae F0424</name>
    <dbReference type="NCBI Taxonomy" id="857290"/>
    <lineage>
        <taxon>Bacteria</taxon>
        <taxon>Bacillati</taxon>
        <taxon>Actinomycetota</taxon>
        <taxon>Actinomycetes</taxon>
        <taxon>Bifidobacteriales</taxon>
        <taxon>Bifidobacteriaceae</taxon>
        <taxon>Scardovia</taxon>
    </lineage>
</organism>
<dbReference type="Proteomes" id="UP000006415">
    <property type="component" value="Unassembled WGS sequence"/>
</dbReference>
<evidence type="ECO:0000256" key="1">
    <source>
        <dbReference type="ARBA" id="ARBA00022491"/>
    </source>
</evidence>
<evidence type="ECO:0000256" key="3">
    <source>
        <dbReference type="ARBA" id="ARBA00023125"/>
    </source>
</evidence>
<keyword evidence="2" id="KW-0805">Transcription regulation</keyword>
<feature type="domain" description="HTH lacI-type" evidence="5">
    <location>
        <begin position="4"/>
        <end position="58"/>
    </location>
</feature>
<dbReference type="InterPro" id="IPR046335">
    <property type="entry name" value="LacI/GalR-like_sensor"/>
</dbReference>
<dbReference type="EMBL" id="AGZS01000006">
    <property type="protein sequence ID" value="EJD64503.1"/>
    <property type="molecule type" value="Genomic_DNA"/>
</dbReference>
<evidence type="ECO:0000259" key="5">
    <source>
        <dbReference type="PROSITE" id="PS50932"/>
    </source>
</evidence>
<dbReference type="PROSITE" id="PS50932">
    <property type="entry name" value="HTH_LACI_2"/>
    <property type="match status" value="1"/>
</dbReference>
<dbReference type="STRING" id="857290.HMPREF9156_00998"/>
<comment type="caution">
    <text evidence="6">The sequence shown here is derived from an EMBL/GenBank/DDBJ whole genome shotgun (WGS) entry which is preliminary data.</text>
</comment>
<dbReference type="InterPro" id="IPR010982">
    <property type="entry name" value="Lambda_DNA-bd_dom_sf"/>
</dbReference>
<accession>J0DE24</accession>
<dbReference type="InterPro" id="IPR000843">
    <property type="entry name" value="HTH_LacI"/>
</dbReference>